<accession>A0A2Z5N2W8</accession>
<protein>
    <submittedName>
        <fullName evidence="2">Uncharacterized protein</fullName>
    </submittedName>
</protein>
<feature type="compositionally biased region" description="Low complexity" evidence="1">
    <location>
        <begin position="375"/>
        <end position="384"/>
    </location>
</feature>
<dbReference type="Proteomes" id="UP000253104">
    <property type="component" value="Chromosome mHSR5_B"/>
</dbReference>
<sequence>MAINQNCSITNKSGKSVVVLNAFNSSTNVAKNSSKQGYLQELTLLALSSGSKVLANGATGAVTLDGTYTDSKGQTKPCYIYQLLISQPDSLFPVMSVGEALDFGTQGYPPIPVTEAAATNMAKALSFCQNIMTSPTSKMATGFQSAMTDAFKLPSVSDSEKAIAAFFNQYDLFKGLDFPSYVAVSTWMRGYAYLWGMDDKGQPGRTYYVYSAPGDGKTGATSEGTIVFARKSGAPSPADPADRLSGMTITLTGSSGSTSTLSFDNGQVVDSAGAVALNAAFGFKGTFTGKESDTTAWPILTGTLLNKKVIAIPLAPESGWDKFWSNLSFEKVLGYFLQAMGVWMALDFLKQKLTGKDNKLQDDQANENRGDAPNQQQQQDAQDAGNEIGNDARQQDQQLADRAAGDGNVQVPADDAAFANDVSAARQSGSEAYSEVAGDNIGGGIESASTQLKDLAQIEVNEQIEEAEGNLVDASSKLEAGQLSEANQSLGEVTQSLPDIVENLGDQVSQQLKDQVEEAVEVQQEASDVAEETSDNADEAGSGEEEPFDDPVIPE</sequence>
<evidence type="ECO:0000313" key="3">
    <source>
        <dbReference type="Proteomes" id="UP000253104"/>
    </source>
</evidence>
<feature type="region of interest" description="Disordered" evidence="1">
    <location>
        <begin position="513"/>
        <end position="555"/>
    </location>
</feature>
<dbReference type="RefSeq" id="WP_114180334.1">
    <property type="nucleotide sequence ID" value="NZ_CP024903.1"/>
</dbReference>
<gene>
    <name evidence="2" type="ORF">CUJ89_26610</name>
</gene>
<reference evidence="2 3" key="1">
    <citation type="journal article" date="2018" name="ISME J.">
        <title>Involvement of Burkholderiaceae and sulfurous volatiles in disease-suppressive soils.</title>
        <authorList>
            <person name="Carrion V.J."/>
            <person name="Cordovez V."/>
            <person name="Tyc O."/>
            <person name="Etalo D.W."/>
            <person name="de Bruijn I."/>
            <person name="de Jager V.C."/>
            <person name="Medema M.H."/>
            <person name="Eberl L."/>
            <person name="Raaijmakers J.M."/>
        </authorList>
    </citation>
    <scope>NUCLEOTIDE SEQUENCE [LARGE SCALE GENOMIC DNA]</scope>
    <source>
        <strain evidence="3">mHSR5</strain>
    </source>
</reference>
<proteinExistence type="predicted"/>
<evidence type="ECO:0000256" key="1">
    <source>
        <dbReference type="SAM" id="MobiDB-lite"/>
    </source>
</evidence>
<feature type="compositionally biased region" description="Basic and acidic residues" evidence="1">
    <location>
        <begin position="360"/>
        <end position="370"/>
    </location>
</feature>
<feature type="compositionally biased region" description="Acidic residues" evidence="1">
    <location>
        <begin position="528"/>
        <end position="549"/>
    </location>
</feature>
<dbReference type="EMBL" id="CP024903">
    <property type="protein sequence ID" value="AXF23939.1"/>
    <property type="molecule type" value="Genomic_DNA"/>
</dbReference>
<organism evidence="2 3">
    <name type="scientific">Burkholderia pyrrocinia</name>
    <name type="common">Pseudomonas pyrrocinia</name>
    <dbReference type="NCBI Taxonomy" id="60550"/>
    <lineage>
        <taxon>Bacteria</taxon>
        <taxon>Pseudomonadati</taxon>
        <taxon>Pseudomonadota</taxon>
        <taxon>Betaproteobacteria</taxon>
        <taxon>Burkholderiales</taxon>
        <taxon>Burkholderiaceae</taxon>
        <taxon>Burkholderia</taxon>
        <taxon>Burkholderia cepacia complex</taxon>
    </lineage>
</organism>
<evidence type="ECO:0000313" key="2">
    <source>
        <dbReference type="EMBL" id="AXF23939.1"/>
    </source>
</evidence>
<dbReference type="AlphaFoldDB" id="A0A2Z5N2W8"/>
<name>A0A2Z5N2W8_BURPY</name>
<feature type="region of interest" description="Disordered" evidence="1">
    <location>
        <begin position="360"/>
        <end position="387"/>
    </location>
</feature>
<dbReference type="OrthoDB" id="9134662at2"/>